<protein>
    <submittedName>
        <fullName evidence="2">Uncharacterized protein</fullName>
    </submittedName>
</protein>
<evidence type="ECO:0000313" key="2">
    <source>
        <dbReference type="EMBL" id="VTZ63154.1"/>
    </source>
</evidence>
<organism evidence="2">
    <name type="scientific">Sinorhizobium medicae</name>
    <dbReference type="NCBI Taxonomy" id="110321"/>
    <lineage>
        <taxon>Bacteria</taxon>
        <taxon>Pseudomonadati</taxon>
        <taxon>Pseudomonadota</taxon>
        <taxon>Alphaproteobacteria</taxon>
        <taxon>Hyphomicrobiales</taxon>
        <taxon>Rhizobiaceae</taxon>
        <taxon>Sinorhizobium/Ensifer group</taxon>
        <taxon>Sinorhizobium</taxon>
    </lineage>
</organism>
<gene>
    <name evidence="2" type="ORF">EMEDMD4_490081</name>
</gene>
<accession>A0A508X093</accession>
<dbReference type="EMBL" id="CABFNB010000116">
    <property type="protein sequence ID" value="VTZ63154.1"/>
    <property type="molecule type" value="Genomic_DNA"/>
</dbReference>
<dbReference type="Proteomes" id="UP000507954">
    <property type="component" value="Unassembled WGS sequence"/>
</dbReference>
<dbReference type="AlphaFoldDB" id="A0A508X093"/>
<sequence>MRTRVTAKSVSGFGGSFRGHCTVPGLRRESGGIETATSVIDSVGLRSPENNVAASPEGSRVVATSMSTCEVADGCARATGAITPFAWPPQPARRTRATSADTVVLPVFATRSLPPHEFTLPTNATPHKLGDAAAPPLISTDRPPALANSRTERTHTNPRFA</sequence>
<feature type="region of interest" description="Disordered" evidence="1">
    <location>
        <begin position="118"/>
        <end position="161"/>
    </location>
</feature>
<name>A0A508X093_9HYPH</name>
<proteinExistence type="predicted"/>
<evidence type="ECO:0000256" key="1">
    <source>
        <dbReference type="SAM" id="MobiDB-lite"/>
    </source>
</evidence>
<reference evidence="2" key="1">
    <citation type="submission" date="2019-06" db="EMBL/GenBank/DDBJ databases">
        <authorList>
            <person name="Le Quere A."/>
            <person name="Colella S."/>
        </authorList>
    </citation>
    <scope>NUCLEOTIDE SEQUENCE</scope>
    <source>
        <strain evidence="2">EmedicaeMD41</strain>
    </source>
</reference>